<dbReference type="EMBL" id="BQFW01000002">
    <property type="protein sequence ID" value="GJJ68513.1"/>
    <property type="molecule type" value="Genomic_DNA"/>
</dbReference>
<evidence type="ECO:0000256" key="1">
    <source>
        <dbReference type="SAM" id="MobiDB-lite"/>
    </source>
</evidence>
<dbReference type="OrthoDB" id="2534759at2759"/>
<protein>
    <recommendedName>
        <fullName evidence="4">Calponin-homology (CH) domain-containing protein</fullName>
    </recommendedName>
</protein>
<feature type="region of interest" description="Disordered" evidence="1">
    <location>
        <begin position="108"/>
        <end position="143"/>
    </location>
</feature>
<proteinExistence type="predicted"/>
<dbReference type="PANTHER" id="PTHR38702">
    <property type="entry name" value="CALPONIN-HOMOLOGY (CH) DOMAIN-CONTAINING PROTEIN"/>
    <property type="match status" value="1"/>
</dbReference>
<dbReference type="PANTHER" id="PTHR38702:SF1">
    <property type="entry name" value="CALPONIN-HOMOLOGY (CH) DOMAIN-CONTAINING PROTEIN"/>
    <property type="match status" value="1"/>
</dbReference>
<evidence type="ECO:0000313" key="2">
    <source>
        <dbReference type="EMBL" id="GJJ68513.1"/>
    </source>
</evidence>
<accession>A0A9P3LS19</accession>
<dbReference type="AlphaFoldDB" id="A0A9P3LS19"/>
<evidence type="ECO:0008006" key="4">
    <source>
        <dbReference type="Google" id="ProtNLM"/>
    </source>
</evidence>
<evidence type="ECO:0000313" key="3">
    <source>
        <dbReference type="Proteomes" id="UP000827284"/>
    </source>
</evidence>
<name>A0A9P3LS19_9FUNG</name>
<sequence length="443" mass="50121">MSALRFAEGYIKPRQTRQFASSAKKRASIRALGSITYLQRYYASGGSVGEGFSEEQFELARASSYLQYVTPRSGLKSPSPEVLLRHCHTDIQSMLEVWGIISYPHSDDVQEPESPLSLDDDDQSRQLGHGKESSSSSINSQQQHRYDNVSIDLLALLESSTRAISSIRKYSMHAPVLTSSALRVHRQAALSVIEMLSILEQENRIVDGEGYQPEGYCYARVQYGDLEEERAEMKRYLTVVQEHLFKPQADKIETPLEQLLVADSFNRSSRQGVVLQSLPTWIDDSAWTTTDDDVLSLDRCHAFLEFFKPTTRGPLPSPAINRDGFLQALSDGYIMCMVFNAFVSLTNMPFGVVDKIHEETTRTWRGADNWRFLMQACKFRLEFKIPAGSFKPIEIVKQTPLGREQLQSWVQLIVERGIQEAKTTLETKGKPESIAPPKFSLDF</sequence>
<feature type="compositionally biased region" description="Low complexity" evidence="1">
    <location>
        <begin position="133"/>
        <end position="143"/>
    </location>
</feature>
<comment type="caution">
    <text evidence="2">The sequence shown here is derived from an EMBL/GenBank/DDBJ whole genome shotgun (WGS) entry which is preliminary data.</text>
</comment>
<organism evidence="2 3">
    <name type="scientific">Entomortierella parvispora</name>
    <dbReference type="NCBI Taxonomy" id="205924"/>
    <lineage>
        <taxon>Eukaryota</taxon>
        <taxon>Fungi</taxon>
        <taxon>Fungi incertae sedis</taxon>
        <taxon>Mucoromycota</taxon>
        <taxon>Mortierellomycotina</taxon>
        <taxon>Mortierellomycetes</taxon>
        <taxon>Mortierellales</taxon>
        <taxon>Mortierellaceae</taxon>
        <taxon>Entomortierella</taxon>
    </lineage>
</organism>
<gene>
    <name evidence="2" type="ORF">EMPS_00859</name>
</gene>
<dbReference type="Proteomes" id="UP000827284">
    <property type="component" value="Unassembled WGS sequence"/>
</dbReference>
<reference evidence="2" key="1">
    <citation type="submission" date="2021-11" db="EMBL/GenBank/DDBJ databases">
        <authorList>
            <person name="Herlambang A."/>
            <person name="Guo Y."/>
            <person name="Takashima Y."/>
            <person name="Nishizawa T."/>
        </authorList>
    </citation>
    <scope>NUCLEOTIDE SEQUENCE</scope>
    <source>
        <strain evidence="2">E1425</strain>
    </source>
</reference>
<keyword evidence="3" id="KW-1185">Reference proteome</keyword>
<reference evidence="2" key="2">
    <citation type="journal article" date="2022" name="Microbiol. Resour. Announc.">
        <title>Whole-Genome Sequence of Entomortierella parvispora E1425, a Mucoromycotan Fungus Associated with Burkholderiaceae-Related Endosymbiotic Bacteria.</title>
        <authorList>
            <person name="Herlambang A."/>
            <person name="Guo Y."/>
            <person name="Takashima Y."/>
            <person name="Narisawa K."/>
            <person name="Ohta H."/>
            <person name="Nishizawa T."/>
        </authorList>
    </citation>
    <scope>NUCLEOTIDE SEQUENCE</scope>
    <source>
        <strain evidence="2">E1425</strain>
    </source>
</reference>